<sequence>MPRGLDSVASINLATVLSNAIAQTADFRNMPGGSLPPVWHCVLWCLHDKRNQYTIRNNAEVLRGNLLSAPLLATSGVVIKKAHQWKLLGNALALLAGIEEFQPAFTIADMPSIIAALSSPQIPRATPATRNELEAILKARYNTDYATAHLLVSNSRQHPYYFNWDYGLPDGSGRSLAYSRWLNLCET</sequence>
<protein>
    <submittedName>
        <fullName evidence="1">Uncharacterized protein</fullName>
    </submittedName>
</protein>
<proteinExistence type="predicted"/>
<reference evidence="1 2" key="1">
    <citation type="journal article" date="2015" name="Genome Biol. Evol.">
        <title>Phylogenomic analyses indicate that early fungi evolved digesting cell walls of algal ancestors of land plants.</title>
        <authorList>
            <person name="Chang Y."/>
            <person name="Wang S."/>
            <person name="Sekimoto S."/>
            <person name="Aerts A.L."/>
            <person name="Choi C."/>
            <person name="Clum A."/>
            <person name="LaButti K.M."/>
            <person name="Lindquist E.A."/>
            <person name="Yee Ngan C."/>
            <person name="Ohm R.A."/>
            <person name="Salamov A.A."/>
            <person name="Grigoriev I.V."/>
            <person name="Spatafora J.W."/>
            <person name="Berbee M.L."/>
        </authorList>
    </citation>
    <scope>NUCLEOTIDE SEQUENCE [LARGE SCALE GENOMIC DNA]</scope>
    <source>
        <strain evidence="1 2">NRRL 1564</strain>
    </source>
</reference>
<accession>A0A2G5B921</accession>
<organism evidence="1 2">
    <name type="scientific">Coemansia reversa (strain ATCC 12441 / NRRL 1564)</name>
    <dbReference type="NCBI Taxonomy" id="763665"/>
    <lineage>
        <taxon>Eukaryota</taxon>
        <taxon>Fungi</taxon>
        <taxon>Fungi incertae sedis</taxon>
        <taxon>Zoopagomycota</taxon>
        <taxon>Kickxellomycotina</taxon>
        <taxon>Kickxellomycetes</taxon>
        <taxon>Kickxellales</taxon>
        <taxon>Kickxellaceae</taxon>
        <taxon>Coemansia</taxon>
    </lineage>
</organism>
<dbReference type="Proteomes" id="UP000242474">
    <property type="component" value="Unassembled WGS sequence"/>
</dbReference>
<gene>
    <name evidence="1" type="ORF">COEREDRAFT_9226</name>
</gene>
<name>A0A2G5B921_COERN</name>
<keyword evidence="2" id="KW-1185">Reference proteome</keyword>
<dbReference type="AlphaFoldDB" id="A0A2G5B921"/>
<evidence type="ECO:0000313" key="1">
    <source>
        <dbReference type="EMBL" id="PIA15508.1"/>
    </source>
</evidence>
<evidence type="ECO:0000313" key="2">
    <source>
        <dbReference type="Proteomes" id="UP000242474"/>
    </source>
</evidence>
<dbReference type="EMBL" id="KZ303506">
    <property type="protein sequence ID" value="PIA15508.1"/>
    <property type="molecule type" value="Genomic_DNA"/>
</dbReference>